<dbReference type="SUPFAM" id="SSF56801">
    <property type="entry name" value="Acetyl-CoA synthetase-like"/>
    <property type="match status" value="1"/>
</dbReference>
<dbReference type="OrthoDB" id="9778383at2"/>
<evidence type="ECO:0000259" key="1">
    <source>
        <dbReference type="Pfam" id="PF00501"/>
    </source>
</evidence>
<gene>
    <name evidence="2" type="ORF">SR187_1295</name>
</gene>
<dbReference type="GO" id="GO:0016874">
    <property type="term" value="F:ligase activity"/>
    <property type="evidence" value="ECO:0007669"/>
    <property type="project" value="UniProtKB-KW"/>
</dbReference>
<organism evidence="2 3">
    <name type="scientific">Streptococcus ruminantium</name>
    <dbReference type="NCBI Taxonomy" id="1917441"/>
    <lineage>
        <taxon>Bacteria</taxon>
        <taxon>Bacillati</taxon>
        <taxon>Bacillota</taxon>
        <taxon>Bacilli</taxon>
        <taxon>Lactobacillales</taxon>
        <taxon>Streptococcaceae</taxon>
        <taxon>Streptococcus</taxon>
    </lineage>
</organism>
<name>A0A2Z5TKG6_9STRE</name>
<dbReference type="KEGG" id="srq:SR187_1295"/>
<proteinExistence type="predicted"/>
<dbReference type="PROSITE" id="PS00455">
    <property type="entry name" value="AMP_BINDING"/>
    <property type="match status" value="1"/>
</dbReference>
<dbReference type="GeneID" id="52228839"/>
<dbReference type="InterPro" id="IPR050237">
    <property type="entry name" value="ATP-dep_AMP-bd_enzyme"/>
</dbReference>
<feature type="domain" description="AMP-dependent synthetase/ligase" evidence="1">
    <location>
        <begin position="15"/>
        <end position="376"/>
    </location>
</feature>
<keyword evidence="2" id="KW-0436">Ligase</keyword>
<protein>
    <submittedName>
        <fullName evidence="2">Acetate--CoA ligase</fullName>
    </submittedName>
</protein>
<sequence>MSTISYKPLNLYRQFKEAAETFPDVAIYFDQPYASFPELGLENTYQTVFEAIQKRAAQLAATGIGRGDKVILYKSPTFDTYLLAVAVTALGAVPVMISYHLPSSNLDVFAERLEGSYIVYDEETKGRVVGMKRVDLVTKLSVSQVLSQVVEAVEENLLPEDVIQYMTHTSGTTGVPKLICHTAQTMGWRVAWQQTIFDKMVERGLLAFHISPVHSRYNIGVSSAIGLGFPLYPLSSAKKDDVELALRVHRPSALETHPNNFVQWSRLAKEKPEIFSSIRYYHSTFDAINIGTLRTFLEASKEQNPVFMQVYGQSECGPMILRYHRLENLGTVSGRDMGIGLEGYTEARITDVEGNPVPAGENGHIQFLSRGRAITYYKEENRFRDNVHGAWWDSGDYGCMTSEGTLLLKDRQVDLIKNIDSNLALEDLLLDKLDFLSEVVIIRDVNGAPQPIVAVAENAEMNWEAWWAAVADLPLLKEPILMAYDDIPRTATMKVQRLKMEADMKEKNL</sequence>
<dbReference type="PANTHER" id="PTHR43767:SF1">
    <property type="entry name" value="NONRIBOSOMAL PEPTIDE SYNTHASE PES1 (EUROFUNG)-RELATED"/>
    <property type="match status" value="1"/>
</dbReference>
<dbReference type="Gene3D" id="3.40.50.12780">
    <property type="entry name" value="N-terminal domain of ligase-like"/>
    <property type="match status" value="1"/>
</dbReference>
<dbReference type="PANTHER" id="PTHR43767">
    <property type="entry name" value="LONG-CHAIN-FATTY-ACID--COA LIGASE"/>
    <property type="match status" value="1"/>
</dbReference>
<dbReference type="InterPro" id="IPR000873">
    <property type="entry name" value="AMP-dep_synth/lig_dom"/>
</dbReference>
<dbReference type="InterPro" id="IPR042099">
    <property type="entry name" value="ANL_N_sf"/>
</dbReference>
<dbReference type="EMBL" id="AP018400">
    <property type="protein sequence ID" value="BBA91890.1"/>
    <property type="molecule type" value="Genomic_DNA"/>
</dbReference>
<accession>A0A2Z5TKG6</accession>
<reference evidence="2 3" key="1">
    <citation type="journal article" date="2018" name="Genome Biol. Evol.">
        <title>Complete Genome Sequence of Streptococcus ruminantium sp. nov. GUT-187T (=DSM 104980T =JCM 31869T), the Type Strain of S. ruminantium, and Comparison with Genome Sequences of Streptococcus suis Strains.</title>
        <authorList>
            <person name="Tohya M."/>
            <person name="Sekizaki T."/>
            <person name="Miyoshi-Akiyama T."/>
        </authorList>
    </citation>
    <scope>NUCLEOTIDE SEQUENCE [LARGE SCALE GENOMIC DNA]</scope>
    <source>
        <strain evidence="2 3">GUT187T</strain>
    </source>
</reference>
<dbReference type="Proteomes" id="UP000269331">
    <property type="component" value="Chromosome"/>
</dbReference>
<dbReference type="Pfam" id="PF00501">
    <property type="entry name" value="AMP-binding"/>
    <property type="match status" value="1"/>
</dbReference>
<dbReference type="RefSeq" id="WP_024532379.1">
    <property type="nucleotide sequence ID" value="NZ_AP018400.1"/>
</dbReference>
<dbReference type="InterPro" id="IPR020845">
    <property type="entry name" value="AMP-binding_CS"/>
</dbReference>
<evidence type="ECO:0000313" key="3">
    <source>
        <dbReference type="Proteomes" id="UP000269331"/>
    </source>
</evidence>
<evidence type="ECO:0000313" key="2">
    <source>
        <dbReference type="EMBL" id="BBA91890.1"/>
    </source>
</evidence>
<dbReference type="AlphaFoldDB" id="A0A2Z5TKG6"/>